<keyword evidence="3" id="KW-1185">Reference proteome</keyword>
<evidence type="ECO:0000313" key="2">
    <source>
        <dbReference type="EMBL" id="KAL0103008.1"/>
    </source>
</evidence>
<sequence length="189" mass="21007">MADYDPNCSAIICLRVYELTKQLGASQVANCFPAAADYRCLANPLRPVDLLYVTTLQATAAENITADPIRPRLRSRAFLRNRAARSRAGERDSTVARSYLVSFSRARQNQSGAALAKSESDRLPAPLREGRGGRRPVSSRLRDVYPPREREIDAAVKMVDNEREREKKSRSPLAGDHADALVVRALTRI</sequence>
<evidence type="ECO:0000313" key="3">
    <source>
        <dbReference type="Proteomes" id="UP001430953"/>
    </source>
</evidence>
<accession>A0AAW2EI30</accession>
<comment type="caution">
    <text evidence="2">The sequence shown here is derived from an EMBL/GenBank/DDBJ whole genome shotgun (WGS) entry which is preliminary data.</text>
</comment>
<dbReference type="EMBL" id="JADYXP020000022">
    <property type="protein sequence ID" value="KAL0103008.1"/>
    <property type="molecule type" value="Genomic_DNA"/>
</dbReference>
<organism evidence="2 3">
    <name type="scientific">Cardiocondyla obscurior</name>
    <dbReference type="NCBI Taxonomy" id="286306"/>
    <lineage>
        <taxon>Eukaryota</taxon>
        <taxon>Metazoa</taxon>
        <taxon>Ecdysozoa</taxon>
        <taxon>Arthropoda</taxon>
        <taxon>Hexapoda</taxon>
        <taxon>Insecta</taxon>
        <taxon>Pterygota</taxon>
        <taxon>Neoptera</taxon>
        <taxon>Endopterygota</taxon>
        <taxon>Hymenoptera</taxon>
        <taxon>Apocrita</taxon>
        <taxon>Aculeata</taxon>
        <taxon>Formicoidea</taxon>
        <taxon>Formicidae</taxon>
        <taxon>Myrmicinae</taxon>
        <taxon>Cardiocondyla</taxon>
    </lineage>
</organism>
<protein>
    <submittedName>
        <fullName evidence="2">Uncharacterized protein</fullName>
    </submittedName>
</protein>
<reference evidence="2 3" key="1">
    <citation type="submission" date="2023-03" db="EMBL/GenBank/DDBJ databases">
        <title>High recombination rates correlate with genetic variation in Cardiocondyla obscurior ants.</title>
        <authorList>
            <person name="Errbii M."/>
        </authorList>
    </citation>
    <scope>NUCLEOTIDE SEQUENCE [LARGE SCALE GENOMIC DNA]</scope>
    <source>
        <strain evidence="2">Alpha-2009</strain>
        <tissue evidence="2">Whole body</tissue>
    </source>
</reference>
<gene>
    <name evidence="2" type="ORF">PUN28_018364</name>
</gene>
<evidence type="ECO:0000256" key="1">
    <source>
        <dbReference type="SAM" id="MobiDB-lite"/>
    </source>
</evidence>
<feature type="region of interest" description="Disordered" evidence="1">
    <location>
        <begin position="111"/>
        <end position="141"/>
    </location>
</feature>
<feature type="compositionally biased region" description="Basic and acidic residues" evidence="1">
    <location>
        <begin position="118"/>
        <end position="132"/>
    </location>
</feature>
<name>A0AAW2EI30_9HYME</name>
<dbReference type="AlphaFoldDB" id="A0AAW2EI30"/>
<dbReference type="Proteomes" id="UP001430953">
    <property type="component" value="Unassembled WGS sequence"/>
</dbReference>
<proteinExistence type="predicted"/>